<dbReference type="InterPro" id="IPR000223">
    <property type="entry name" value="Pept_S26A_signal_pept_1"/>
</dbReference>
<dbReference type="CDD" id="cd06530">
    <property type="entry name" value="S26_SPase_I"/>
    <property type="match status" value="1"/>
</dbReference>
<dbReference type="SUPFAM" id="SSF51306">
    <property type="entry name" value="LexA/Signal peptidase"/>
    <property type="match status" value="1"/>
</dbReference>
<dbReference type="PROSITE" id="PS00501">
    <property type="entry name" value="SPASE_I_1"/>
    <property type="match status" value="1"/>
</dbReference>
<dbReference type="Gene3D" id="2.10.109.10">
    <property type="entry name" value="Umud Fragment, subunit A"/>
    <property type="match status" value="1"/>
</dbReference>
<protein>
    <recommendedName>
        <fullName evidence="3">signal peptidase I</fullName>
        <ecNumber evidence="3">3.4.21.89</ecNumber>
    </recommendedName>
</protein>
<proteinExistence type="inferred from homology"/>
<keyword evidence="9" id="KW-1185">Reference proteome</keyword>
<comment type="similarity">
    <text evidence="2">Belongs to the peptidase S26 family.</text>
</comment>
<feature type="compositionally biased region" description="Basic residues" evidence="6">
    <location>
        <begin position="29"/>
        <end position="39"/>
    </location>
</feature>
<evidence type="ECO:0000256" key="3">
    <source>
        <dbReference type="ARBA" id="ARBA00013208"/>
    </source>
</evidence>
<feature type="compositionally biased region" description="Polar residues" evidence="6">
    <location>
        <begin position="56"/>
        <end position="74"/>
    </location>
</feature>
<dbReference type="InterPro" id="IPR036286">
    <property type="entry name" value="LexA/Signal_pep-like_sf"/>
</dbReference>
<dbReference type="InterPro" id="IPR019758">
    <property type="entry name" value="Pept_S26A_signal_pept_1_CS"/>
</dbReference>
<comment type="catalytic activity">
    <reaction evidence="1">
        <text>Cleavage of hydrophobic, N-terminal signal or leader sequences from secreted and periplasmic proteins.</text>
        <dbReference type="EC" id="3.4.21.89"/>
    </reaction>
</comment>
<dbReference type="PROSITE" id="PS00761">
    <property type="entry name" value="SPASE_I_3"/>
    <property type="match status" value="1"/>
</dbReference>
<feature type="region of interest" description="Disordered" evidence="6">
    <location>
        <begin position="29"/>
        <end position="138"/>
    </location>
</feature>
<reference evidence="8 9" key="1">
    <citation type="submission" date="2024-06" db="EMBL/GenBank/DDBJ databases">
        <authorList>
            <person name="Kraege A."/>
            <person name="Thomma B."/>
        </authorList>
    </citation>
    <scope>NUCLEOTIDE SEQUENCE [LARGE SCALE GENOMIC DNA]</scope>
</reference>
<feature type="domain" description="Peptidase S26" evidence="7">
    <location>
        <begin position="143"/>
        <end position="326"/>
    </location>
</feature>
<keyword evidence="5" id="KW-0378">Hydrolase</keyword>
<keyword evidence="4" id="KW-0645">Protease</keyword>
<evidence type="ECO:0000256" key="4">
    <source>
        <dbReference type="ARBA" id="ARBA00022670"/>
    </source>
</evidence>
<dbReference type="Pfam" id="PF10502">
    <property type="entry name" value="Peptidase_S26"/>
    <property type="match status" value="1"/>
</dbReference>
<comment type="caution">
    <text evidence="8">The sequence shown here is derived from an EMBL/GenBank/DDBJ whole genome shotgun (WGS) entry which is preliminary data.</text>
</comment>
<dbReference type="EMBL" id="CAXHTA020000017">
    <property type="protein sequence ID" value="CAL5227051.1"/>
    <property type="molecule type" value="Genomic_DNA"/>
</dbReference>
<evidence type="ECO:0000313" key="8">
    <source>
        <dbReference type="EMBL" id="CAL5227051.1"/>
    </source>
</evidence>
<sequence length="355" mass="38583">MLPGRHTCLEISASHTNPTVLRNLHPRLHLGSRPHHRSPRQAARSQHAQHHGRRSMQCTATASEDQSRDVGTSRSHGTSQGNSTGSSSNNNARGVSGSAPPLISGKSSEVEGSGSGGGDGSGDQPDSEGEQNQKQPLITKDDIQVFGIALLCSFFIRSFIAEPRFIPSLSMFPTFDIGDRLVAEKITYNFRRKPVAGDIIIFHPERSIFGEVDQGSGNPVLSAIFDNVAFKSLRAFAGLDDDVFIKRIVAVEGDTVEVKKGKLIVNGKPKCEKYINEEPKYVLKKLTVPPGHIFVMGDNRNNSFDSHLWGPLPLKNVIARAVFTYWPVTKFGTLADYTDSASVQCQPGQAPALVD</sequence>
<name>A0ABP1G8F3_9CHLO</name>
<accession>A0ABP1G8F3</accession>
<evidence type="ECO:0000256" key="1">
    <source>
        <dbReference type="ARBA" id="ARBA00000677"/>
    </source>
</evidence>
<evidence type="ECO:0000256" key="2">
    <source>
        <dbReference type="ARBA" id="ARBA00009370"/>
    </source>
</evidence>
<dbReference type="PRINTS" id="PR00727">
    <property type="entry name" value="LEADERPTASE"/>
</dbReference>
<dbReference type="Proteomes" id="UP001497392">
    <property type="component" value="Unassembled WGS sequence"/>
</dbReference>
<evidence type="ECO:0000259" key="7">
    <source>
        <dbReference type="Pfam" id="PF10502"/>
    </source>
</evidence>
<dbReference type="PANTHER" id="PTHR43390:SF1">
    <property type="entry name" value="CHLOROPLAST PROCESSING PEPTIDASE"/>
    <property type="match status" value="1"/>
</dbReference>
<evidence type="ECO:0000313" key="9">
    <source>
        <dbReference type="Proteomes" id="UP001497392"/>
    </source>
</evidence>
<dbReference type="EC" id="3.4.21.89" evidence="3"/>
<dbReference type="NCBIfam" id="TIGR02227">
    <property type="entry name" value="sigpep_I_bact"/>
    <property type="match status" value="1"/>
</dbReference>
<gene>
    <name evidence="8" type="primary">g9949</name>
    <name evidence="8" type="ORF">VP750_LOCUS8957</name>
</gene>
<dbReference type="PANTHER" id="PTHR43390">
    <property type="entry name" value="SIGNAL PEPTIDASE I"/>
    <property type="match status" value="1"/>
</dbReference>
<organism evidence="8 9">
    <name type="scientific">Coccomyxa viridis</name>
    <dbReference type="NCBI Taxonomy" id="1274662"/>
    <lineage>
        <taxon>Eukaryota</taxon>
        <taxon>Viridiplantae</taxon>
        <taxon>Chlorophyta</taxon>
        <taxon>core chlorophytes</taxon>
        <taxon>Trebouxiophyceae</taxon>
        <taxon>Trebouxiophyceae incertae sedis</taxon>
        <taxon>Coccomyxaceae</taxon>
        <taxon>Coccomyxa</taxon>
    </lineage>
</organism>
<dbReference type="InterPro" id="IPR019756">
    <property type="entry name" value="Pept_S26A_signal_pept_1_Ser-AS"/>
</dbReference>
<evidence type="ECO:0000256" key="5">
    <source>
        <dbReference type="ARBA" id="ARBA00022801"/>
    </source>
</evidence>
<evidence type="ECO:0000256" key="6">
    <source>
        <dbReference type="SAM" id="MobiDB-lite"/>
    </source>
</evidence>
<feature type="compositionally biased region" description="Low complexity" evidence="6">
    <location>
        <begin position="75"/>
        <end position="91"/>
    </location>
</feature>
<dbReference type="InterPro" id="IPR019533">
    <property type="entry name" value="Peptidase_S26"/>
</dbReference>